<proteinExistence type="predicted"/>
<dbReference type="Proteomes" id="UP000287188">
    <property type="component" value="Unassembled WGS sequence"/>
</dbReference>
<accession>A0A402ACV9</accession>
<dbReference type="EMBL" id="BIFS01000001">
    <property type="protein sequence ID" value="GCE16942.1"/>
    <property type="molecule type" value="Genomic_DNA"/>
</dbReference>
<evidence type="ECO:0000256" key="1">
    <source>
        <dbReference type="SAM" id="Phobius"/>
    </source>
</evidence>
<organism evidence="2 3">
    <name type="scientific">Dictyobacter kobayashii</name>
    <dbReference type="NCBI Taxonomy" id="2014872"/>
    <lineage>
        <taxon>Bacteria</taxon>
        <taxon>Bacillati</taxon>
        <taxon>Chloroflexota</taxon>
        <taxon>Ktedonobacteria</taxon>
        <taxon>Ktedonobacterales</taxon>
        <taxon>Dictyobacteraceae</taxon>
        <taxon>Dictyobacter</taxon>
    </lineage>
</organism>
<protein>
    <submittedName>
        <fullName evidence="2">Uncharacterized protein</fullName>
    </submittedName>
</protein>
<evidence type="ECO:0000313" key="3">
    <source>
        <dbReference type="Proteomes" id="UP000287188"/>
    </source>
</evidence>
<dbReference type="AlphaFoldDB" id="A0A402ACV9"/>
<evidence type="ECO:0000313" key="2">
    <source>
        <dbReference type="EMBL" id="GCE16942.1"/>
    </source>
</evidence>
<keyword evidence="3" id="KW-1185">Reference proteome</keyword>
<gene>
    <name evidence="2" type="ORF">KDK_07420</name>
</gene>
<feature type="transmembrane region" description="Helical" evidence="1">
    <location>
        <begin position="57"/>
        <end position="77"/>
    </location>
</feature>
<sequence length="91" mass="9974">MPILLLCFYAAISQSWLVLYPLAILSSLGLLSAIGGVNLIFLLLLKHRDESFTRYYELIPFCGLALLAAAGELLILAQLKLLLFQALGIPL</sequence>
<comment type="caution">
    <text evidence="2">The sequence shown here is derived from an EMBL/GenBank/DDBJ whole genome shotgun (WGS) entry which is preliminary data.</text>
</comment>
<keyword evidence="1" id="KW-1133">Transmembrane helix</keyword>
<reference evidence="3" key="1">
    <citation type="submission" date="2018-12" db="EMBL/GenBank/DDBJ databases">
        <title>Tengunoibacter tsumagoiensis gen. nov., sp. nov., Dictyobacter kobayashii sp. nov., D. alpinus sp. nov., and D. joshuensis sp. nov. and description of Dictyobacteraceae fam. nov. within the order Ktedonobacterales isolated from Tengu-no-mugimeshi.</title>
        <authorList>
            <person name="Wang C.M."/>
            <person name="Zheng Y."/>
            <person name="Sakai Y."/>
            <person name="Toyoda A."/>
            <person name="Minakuchi Y."/>
            <person name="Abe K."/>
            <person name="Yokota A."/>
            <person name="Yabe S."/>
        </authorList>
    </citation>
    <scope>NUCLEOTIDE SEQUENCE [LARGE SCALE GENOMIC DNA]</scope>
    <source>
        <strain evidence="3">Uno11</strain>
    </source>
</reference>
<keyword evidence="1" id="KW-0812">Transmembrane</keyword>
<keyword evidence="1" id="KW-0472">Membrane</keyword>
<name>A0A402ACV9_9CHLR</name>
<feature type="transmembrane region" description="Helical" evidence="1">
    <location>
        <begin position="23"/>
        <end position="45"/>
    </location>
</feature>